<feature type="domain" description="GtrA/DPMS transmembrane" evidence="7">
    <location>
        <begin position="19"/>
        <end position="130"/>
    </location>
</feature>
<dbReference type="Proteomes" id="UP000094741">
    <property type="component" value="Unassembled WGS sequence"/>
</dbReference>
<dbReference type="PANTHER" id="PTHR38459:SF1">
    <property type="entry name" value="PROPHAGE BACTOPRENOL-LINKED GLUCOSE TRANSLOCASE HOMOLOG"/>
    <property type="match status" value="1"/>
</dbReference>
<evidence type="ECO:0000256" key="5">
    <source>
        <dbReference type="ARBA" id="ARBA00023136"/>
    </source>
</evidence>
<dbReference type="InterPro" id="IPR007267">
    <property type="entry name" value="GtrA_DPMS_TM"/>
</dbReference>
<name>A0A1E5BDK6_9VIBR</name>
<protein>
    <recommendedName>
        <fullName evidence="7">GtrA/DPMS transmembrane domain-containing protein</fullName>
    </recommendedName>
</protein>
<dbReference type="GO" id="GO:0000271">
    <property type="term" value="P:polysaccharide biosynthetic process"/>
    <property type="evidence" value="ECO:0007669"/>
    <property type="project" value="InterPro"/>
</dbReference>
<feature type="transmembrane region" description="Helical" evidence="6">
    <location>
        <begin position="20"/>
        <end position="43"/>
    </location>
</feature>
<accession>A0A1E5BDK6</accession>
<evidence type="ECO:0000256" key="4">
    <source>
        <dbReference type="ARBA" id="ARBA00022989"/>
    </source>
</evidence>
<feature type="transmembrane region" description="Helical" evidence="6">
    <location>
        <begin position="49"/>
        <end position="69"/>
    </location>
</feature>
<dbReference type="AlphaFoldDB" id="A0A1E5BDK6"/>
<gene>
    <name evidence="8" type="ORF">A1QO_10560</name>
</gene>
<comment type="caution">
    <text evidence="8">The sequence shown here is derived from an EMBL/GenBank/DDBJ whole genome shotgun (WGS) entry which is preliminary data.</text>
</comment>
<keyword evidence="3 6" id="KW-0812">Transmembrane</keyword>
<comment type="similarity">
    <text evidence="2">Belongs to the GtrA family.</text>
</comment>
<sequence>MGQNVNRIMVYLEKLKFVRYLLVGGLNTVFGYCIYSIFVFSGVGYSQSLLIATISGVFFNYITFSKVVFNSSHKWIVLAKFIVCYVVVYFLNVTLLTFFINDMEIDPYISQVLCLTPMVILNWSLFKYWVYK</sequence>
<dbReference type="STRING" id="1187848.A1QO_10560"/>
<organism evidence="8 9">
    <name type="scientific">Vibrio genomosp. F10 str. ZF-129</name>
    <dbReference type="NCBI Taxonomy" id="1187848"/>
    <lineage>
        <taxon>Bacteria</taxon>
        <taxon>Pseudomonadati</taxon>
        <taxon>Pseudomonadota</taxon>
        <taxon>Gammaproteobacteria</taxon>
        <taxon>Vibrionales</taxon>
        <taxon>Vibrionaceae</taxon>
        <taxon>Vibrio</taxon>
    </lineage>
</organism>
<dbReference type="PANTHER" id="PTHR38459">
    <property type="entry name" value="PROPHAGE BACTOPRENOL-LINKED GLUCOSE TRANSLOCASE HOMOLOG"/>
    <property type="match status" value="1"/>
</dbReference>
<evidence type="ECO:0000313" key="9">
    <source>
        <dbReference type="Proteomes" id="UP000094741"/>
    </source>
</evidence>
<evidence type="ECO:0000256" key="3">
    <source>
        <dbReference type="ARBA" id="ARBA00022692"/>
    </source>
</evidence>
<evidence type="ECO:0000256" key="1">
    <source>
        <dbReference type="ARBA" id="ARBA00004141"/>
    </source>
</evidence>
<feature type="transmembrane region" description="Helical" evidence="6">
    <location>
        <begin position="81"/>
        <end position="101"/>
    </location>
</feature>
<evidence type="ECO:0000256" key="2">
    <source>
        <dbReference type="ARBA" id="ARBA00009399"/>
    </source>
</evidence>
<evidence type="ECO:0000256" key="6">
    <source>
        <dbReference type="SAM" id="Phobius"/>
    </source>
</evidence>
<evidence type="ECO:0000259" key="7">
    <source>
        <dbReference type="Pfam" id="PF04138"/>
    </source>
</evidence>
<dbReference type="OrthoDB" id="9801620at2"/>
<reference evidence="8 9" key="1">
    <citation type="journal article" date="2012" name="Science">
        <title>Ecological populations of bacteria act as socially cohesive units of antibiotic production and resistance.</title>
        <authorList>
            <person name="Cordero O.X."/>
            <person name="Wildschutte H."/>
            <person name="Kirkup B."/>
            <person name="Proehl S."/>
            <person name="Ngo L."/>
            <person name="Hussain F."/>
            <person name="Le Roux F."/>
            <person name="Mincer T."/>
            <person name="Polz M.F."/>
        </authorList>
    </citation>
    <scope>NUCLEOTIDE SEQUENCE [LARGE SCALE GENOMIC DNA]</scope>
    <source>
        <strain evidence="8 9">ZF-129</strain>
    </source>
</reference>
<proteinExistence type="inferred from homology"/>
<dbReference type="InterPro" id="IPR051401">
    <property type="entry name" value="GtrA_CellWall_Glycosyl"/>
</dbReference>
<evidence type="ECO:0000313" key="8">
    <source>
        <dbReference type="EMBL" id="OEE33114.1"/>
    </source>
</evidence>
<keyword evidence="4 6" id="KW-1133">Transmembrane helix</keyword>
<feature type="transmembrane region" description="Helical" evidence="6">
    <location>
        <begin position="107"/>
        <end position="126"/>
    </location>
</feature>
<comment type="subcellular location">
    <subcellularLocation>
        <location evidence="1">Membrane</location>
        <topology evidence="1">Multi-pass membrane protein</topology>
    </subcellularLocation>
</comment>
<dbReference type="GO" id="GO:0005886">
    <property type="term" value="C:plasma membrane"/>
    <property type="evidence" value="ECO:0007669"/>
    <property type="project" value="TreeGrafter"/>
</dbReference>
<dbReference type="EMBL" id="AJYQ02000107">
    <property type="protein sequence ID" value="OEE33114.1"/>
    <property type="molecule type" value="Genomic_DNA"/>
</dbReference>
<dbReference type="Pfam" id="PF04138">
    <property type="entry name" value="GtrA_DPMS_TM"/>
    <property type="match status" value="1"/>
</dbReference>
<keyword evidence="5 6" id="KW-0472">Membrane</keyword>